<keyword evidence="1" id="KW-1133">Transmembrane helix</keyword>
<dbReference type="AlphaFoldDB" id="A0A0R1HNP8"/>
<organism evidence="2 3">
    <name type="scientific">Secundilactobacillus kimchicus JCM 15530</name>
    <dbReference type="NCBI Taxonomy" id="1302272"/>
    <lineage>
        <taxon>Bacteria</taxon>
        <taxon>Bacillati</taxon>
        <taxon>Bacillota</taxon>
        <taxon>Bacilli</taxon>
        <taxon>Lactobacillales</taxon>
        <taxon>Lactobacillaceae</taxon>
        <taxon>Secundilactobacillus</taxon>
    </lineage>
</organism>
<keyword evidence="1" id="KW-0472">Membrane</keyword>
<dbReference type="PANTHER" id="PTHR37314:SF4">
    <property type="entry name" value="UPF0700 TRANSMEMBRANE PROTEIN YOAK"/>
    <property type="match status" value="1"/>
</dbReference>
<feature type="transmembrane region" description="Helical" evidence="1">
    <location>
        <begin position="200"/>
        <end position="220"/>
    </location>
</feature>
<dbReference type="OrthoDB" id="7057004at2"/>
<dbReference type="STRING" id="1302272.FC96_GL001567"/>
<feature type="transmembrane region" description="Helical" evidence="1">
    <location>
        <begin position="172"/>
        <end position="194"/>
    </location>
</feature>
<accession>A0A0R1HNP8</accession>
<comment type="caution">
    <text evidence="2">The sequence shown here is derived from an EMBL/GenBank/DDBJ whole genome shotgun (WGS) entry which is preliminary data.</text>
</comment>
<evidence type="ECO:0000313" key="3">
    <source>
        <dbReference type="Proteomes" id="UP000050911"/>
    </source>
</evidence>
<feature type="transmembrane region" description="Helical" evidence="1">
    <location>
        <begin position="58"/>
        <end position="78"/>
    </location>
</feature>
<keyword evidence="1" id="KW-0812">Transmembrane</keyword>
<keyword evidence="3" id="KW-1185">Reference proteome</keyword>
<evidence type="ECO:0000313" key="2">
    <source>
        <dbReference type="EMBL" id="KRK48461.1"/>
    </source>
</evidence>
<evidence type="ECO:0008006" key="4">
    <source>
        <dbReference type="Google" id="ProtNLM"/>
    </source>
</evidence>
<dbReference type="InterPro" id="IPR010699">
    <property type="entry name" value="DUF1275"/>
</dbReference>
<reference evidence="2 3" key="1">
    <citation type="journal article" date="2015" name="Genome Announc.">
        <title>Expanding the biotechnology potential of lactobacilli through comparative genomics of 213 strains and associated genera.</title>
        <authorList>
            <person name="Sun Z."/>
            <person name="Harris H.M."/>
            <person name="McCann A."/>
            <person name="Guo C."/>
            <person name="Argimon S."/>
            <person name="Zhang W."/>
            <person name="Yang X."/>
            <person name="Jeffery I.B."/>
            <person name="Cooney J.C."/>
            <person name="Kagawa T.F."/>
            <person name="Liu W."/>
            <person name="Song Y."/>
            <person name="Salvetti E."/>
            <person name="Wrobel A."/>
            <person name="Rasinkangas P."/>
            <person name="Parkhill J."/>
            <person name="Rea M.C."/>
            <person name="O'Sullivan O."/>
            <person name="Ritari J."/>
            <person name="Douillard F.P."/>
            <person name="Paul Ross R."/>
            <person name="Yang R."/>
            <person name="Briner A.E."/>
            <person name="Felis G.E."/>
            <person name="de Vos W.M."/>
            <person name="Barrangou R."/>
            <person name="Klaenhammer T.R."/>
            <person name="Caufield P.W."/>
            <person name="Cui Y."/>
            <person name="Zhang H."/>
            <person name="O'Toole P.W."/>
        </authorList>
    </citation>
    <scope>NUCLEOTIDE SEQUENCE [LARGE SCALE GENOMIC DNA]</scope>
    <source>
        <strain evidence="2 3">JCM 15530</strain>
    </source>
</reference>
<name>A0A0R1HNP8_9LACO</name>
<protein>
    <recommendedName>
        <fullName evidence="4">DUF1275 domain-containing protein</fullName>
    </recommendedName>
</protein>
<dbReference type="PANTHER" id="PTHR37314">
    <property type="entry name" value="SLR0142 PROTEIN"/>
    <property type="match status" value="1"/>
</dbReference>
<dbReference type="RefSeq" id="WP_054660234.1">
    <property type="nucleotide sequence ID" value="NZ_AZCX01000003.1"/>
</dbReference>
<evidence type="ECO:0000256" key="1">
    <source>
        <dbReference type="SAM" id="Phobius"/>
    </source>
</evidence>
<dbReference type="EMBL" id="AZCX01000003">
    <property type="protein sequence ID" value="KRK48461.1"/>
    <property type="molecule type" value="Genomic_DNA"/>
</dbReference>
<proteinExistence type="predicted"/>
<dbReference type="Pfam" id="PF06912">
    <property type="entry name" value="DUF1275"/>
    <property type="match status" value="1"/>
</dbReference>
<dbReference type="PATRIC" id="fig|1302272.5.peg.1584"/>
<dbReference type="Proteomes" id="UP000050911">
    <property type="component" value="Unassembled WGS sequence"/>
</dbReference>
<gene>
    <name evidence="2" type="ORF">FC96_GL001567</name>
</gene>
<sequence length="224" mass="24324">MQIHTQSKYDYLLPAALLAAAAGGLDAYTYLEHGEVFAGLQTGNLILLGTHLGQGQSATRYLISIMMFMVGTLIVRLLQHRYPSDANLSRSTIVIFYEILLIGLSGGLSAHVSDIVTTGLLSMAAAGQLQEFRRLNGGPFTSLMMTGNIRTLAESLYDAAFKHDHQASVKGLATLTIIISFVLGAGFNGVMVTYWGDTTIWISAIILFITWLSSHVYRIIPSSH</sequence>